<evidence type="ECO:0000313" key="4">
    <source>
        <dbReference type="Proteomes" id="UP001230156"/>
    </source>
</evidence>
<feature type="transmembrane region" description="Helical" evidence="1">
    <location>
        <begin position="128"/>
        <end position="146"/>
    </location>
</feature>
<comment type="caution">
    <text evidence="3">The sequence shown here is derived from an EMBL/GenBank/DDBJ whole genome shotgun (WGS) entry which is preliminary data.</text>
</comment>
<feature type="domain" description="EamA" evidence="2">
    <location>
        <begin position="152"/>
        <end position="283"/>
    </location>
</feature>
<evidence type="ECO:0000259" key="2">
    <source>
        <dbReference type="Pfam" id="PF00892"/>
    </source>
</evidence>
<evidence type="ECO:0000256" key="1">
    <source>
        <dbReference type="SAM" id="Phobius"/>
    </source>
</evidence>
<name>A0ABU0YN39_9PROT</name>
<feature type="transmembrane region" description="Helical" evidence="1">
    <location>
        <begin position="183"/>
        <end position="203"/>
    </location>
</feature>
<evidence type="ECO:0000313" key="3">
    <source>
        <dbReference type="EMBL" id="MDQ7249122.1"/>
    </source>
</evidence>
<gene>
    <name evidence="3" type="ORF">Q8A70_15650</name>
</gene>
<feature type="transmembrane region" description="Helical" evidence="1">
    <location>
        <begin position="95"/>
        <end position="116"/>
    </location>
</feature>
<feature type="transmembrane region" description="Helical" evidence="1">
    <location>
        <begin position="152"/>
        <end position="171"/>
    </location>
</feature>
<organism evidence="3 4">
    <name type="scientific">Dongia sedimenti</name>
    <dbReference type="NCBI Taxonomy" id="3064282"/>
    <lineage>
        <taxon>Bacteria</taxon>
        <taxon>Pseudomonadati</taxon>
        <taxon>Pseudomonadota</taxon>
        <taxon>Alphaproteobacteria</taxon>
        <taxon>Rhodospirillales</taxon>
        <taxon>Dongiaceae</taxon>
        <taxon>Dongia</taxon>
    </lineage>
</organism>
<sequence length="308" mass="32286">MTGNAAQTWAASAGVALVGAAWGIYWLPLRQLQALGIGGEWATAGIFIACLPVALPLAFLARREIRAHLRLLIWLGLANGAAFSLYSNAYAHTSVFNVIFLFYLSPVWSVLIARFWQGERVGAARMGCVALGLAGLVAMLSADGGWPIPRNLGDWMALTCGLVWAVTAIAIRRNEHIGVAANAVAFFLGGLGPALLLALLSGATHVPDRLAVAAGWPWLVGIAWLGWIPAQLLLFWGVKRISPVRTGILLMTELISGALTAAWLSGDPFGWPQVVGGAMIVLAGIGDMATSRDGSGPAPIPAPIAPES</sequence>
<keyword evidence="1" id="KW-1133">Transmembrane helix</keyword>
<feature type="transmembrane region" description="Helical" evidence="1">
    <location>
        <begin position="215"/>
        <end position="236"/>
    </location>
</feature>
<dbReference type="InterPro" id="IPR037185">
    <property type="entry name" value="EmrE-like"/>
</dbReference>
<feature type="transmembrane region" description="Helical" evidence="1">
    <location>
        <begin position="71"/>
        <end position="89"/>
    </location>
</feature>
<feature type="domain" description="EamA" evidence="2">
    <location>
        <begin position="15"/>
        <end position="139"/>
    </location>
</feature>
<feature type="transmembrane region" description="Helical" evidence="1">
    <location>
        <begin position="9"/>
        <end position="29"/>
    </location>
</feature>
<reference evidence="4" key="1">
    <citation type="submission" date="2023-08" db="EMBL/GenBank/DDBJ databases">
        <title>Rhodospirillaceae gen. nov., a novel taxon isolated from the Yangtze River Yuezi River estuary sludge.</title>
        <authorList>
            <person name="Ruan L."/>
        </authorList>
    </citation>
    <scope>NUCLEOTIDE SEQUENCE [LARGE SCALE GENOMIC DNA]</scope>
    <source>
        <strain evidence="4">R-7</strain>
    </source>
</reference>
<dbReference type="PANTHER" id="PTHR22911">
    <property type="entry name" value="ACYL-MALONYL CONDENSING ENZYME-RELATED"/>
    <property type="match status" value="1"/>
</dbReference>
<proteinExistence type="predicted"/>
<dbReference type="Proteomes" id="UP001230156">
    <property type="component" value="Unassembled WGS sequence"/>
</dbReference>
<keyword evidence="1" id="KW-0472">Membrane</keyword>
<feature type="transmembrane region" description="Helical" evidence="1">
    <location>
        <begin position="41"/>
        <end position="59"/>
    </location>
</feature>
<keyword evidence="4" id="KW-1185">Reference proteome</keyword>
<dbReference type="RefSeq" id="WP_379956778.1">
    <property type="nucleotide sequence ID" value="NZ_JAUYVI010000005.1"/>
</dbReference>
<protein>
    <submittedName>
        <fullName evidence="3">DMT family transporter</fullName>
    </submittedName>
</protein>
<dbReference type="SUPFAM" id="SSF103481">
    <property type="entry name" value="Multidrug resistance efflux transporter EmrE"/>
    <property type="match status" value="2"/>
</dbReference>
<feature type="transmembrane region" description="Helical" evidence="1">
    <location>
        <begin position="248"/>
        <end position="265"/>
    </location>
</feature>
<dbReference type="Pfam" id="PF00892">
    <property type="entry name" value="EamA"/>
    <property type="match status" value="2"/>
</dbReference>
<accession>A0ABU0YN39</accession>
<dbReference type="InterPro" id="IPR000620">
    <property type="entry name" value="EamA_dom"/>
</dbReference>
<keyword evidence="1" id="KW-0812">Transmembrane</keyword>
<feature type="transmembrane region" description="Helical" evidence="1">
    <location>
        <begin position="271"/>
        <end position="289"/>
    </location>
</feature>
<dbReference type="EMBL" id="JAUYVI010000005">
    <property type="protein sequence ID" value="MDQ7249122.1"/>
    <property type="molecule type" value="Genomic_DNA"/>
</dbReference>